<dbReference type="PIRSF" id="PIRSF006291">
    <property type="entry name" value="GspM"/>
    <property type="match status" value="1"/>
</dbReference>
<reference evidence="13" key="1">
    <citation type="submission" date="2016-10" db="EMBL/GenBank/DDBJ databases">
        <authorList>
            <person name="Varghese N."/>
            <person name="Submissions S."/>
        </authorList>
    </citation>
    <scope>NUCLEOTIDE SEQUENCE [LARGE SCALE GENOMIC DNA]</scope>
    <source>
        <strain evidence="13">CGMCC 1.6489</strain>
    </source>
</reference>
<organism evidence="12 13">
    <name type="scientific">Marinobacter segnicrescens</name>
    <dbReference type="NCBI Taxonomy" id="430453"/>
    <lineage>
        <taxon>Bacteria</taxon>
        <taxon>Pseudomonadati</taxon>
        <taxon>Pseudomonadota</taxon>
        <taxon>Gammaproteobacteria</taxon>
        <taxon>Pseudomonadales</taxon>
        <taxon>Marinobacteraceae</taxon>
        <taxon>Marinobacter</taxon>
    </lineage>
</organism>
<evidence type="ECO:0000313" key="13">
    <source>
        <dbReference type="Proteomes" id="UP000198762"/>
    </source>
</evidence>
<dbReference type="OrthoDB" id="6624834at2"/>
<evidence type="ECO:0000256" key="4">
    <source>
        <dbReference type="ARBA" id="ARBA00022475"/>
    </source>
</evidence>
<dbReference type="EMBL" id="FOHZ01000017">
    <property type="protein sequence ID" value="SET68643.1"/>
    <property type="molecule type" value="Genomic_DNA"/>
</dbReference>
<keyword evidence="7 10" id="KW-0653">Protein transport</keyword>
<dbReference type="Gene3D" id="3.30.1360.100">
    <property type="entry name" value="General secretion pathway protein M, EpsM"/>
    <property type="match status" value="1"/>
</dbReference>
<comment type="subcellular location">
    <subcellularLocation>
        <location evidence="1">Cell inner membrane</location>
        <topology evidence="1">Single-pass membrane protein</topology>
    </subcellularLocation>
</comment>
<evidence type="ECO:0000256" key="6">
    <source>
        <dbReference type="ARBA" id="ARBA00022692"/>
    </source>
</evidence>
<dbReference type="Pfam" id="PF04612">
    <property type="entry name" value="T2SSM"/>
    <property type="match status" value="1"/>
</dbReference>
<dbReference type="Proteomes" id="UP000198762">
    <property type="component" value="Unassembled WGS sequence"/>
</dbReference>
<comment type="function">
    <text evidence="10">Inner membrane component of the type II secretion system required for the energy-dependent secretion of extracellular factors such as proteases and toxins from the periplasm.</text>
</comment>
<keyword evidence="6 11" id="KW-0812">Transmembrane</keyword>
<evidence type="ECO:0000256" key="2">
    <source>
        <dbReference type="ARBA" id="ARBA00010637"/>
    </source>
</evidence>
<accession>A0A1I0GCL9</accession>
<dbReference type="RefSeq" id="WP_091853668.1">
    <property type="nucleotide sequence ID" value="NZ_FOHZ01000017.1"/>
</dbReference>
<evidence type="ECO:0000256" key="8">
    <source>
        <dbReference type="ARBA" id="ARBA00022989"/>
    </source>
</evidence>
<keyword evidence="8 11" id="KW-1133">Transmembrane helix</keyword>
<feature type="transmembrane region" description="Helical" evidence="11">
    <location>
        <begin position="28"/>
        <end position="46"/>
    </location>
</feature>
<evidence type="ECO:0000256" key="3">
    <source>
        <dbReference type="ARBA" id="ARBA00022448"/>
    </source>
</evidence>
<dbReference type="STRING" id="430453.SAMN04487962_11719"/>
<dbReference type="SUPFAM" id="SSF103054">
    <property type="entry name" value="General secretion pathway protein M, EpsM"/>
    <property type="match status" value="1"/>
</dbReference>
<dbReference type="InterPro" id="IPR007690">
    <property type="entry name" value="T2SS_GspM"/>
</dbReference>
<keyword evidence="4 10" id="KW-1003">Cell membrane</keyword>
<dbReference type="GO" id="GO:0015627">
    <property type="term" value="C:type II protein secretion system complex"/>
    <property type="evidence" value="ECO:0007669"/>
    <property type="project" value="InterPro"/>
</dbReference>
<comment type="similarity">
    <text evidence="2 10">Belongs to the GSP M family.</text>
</comment>
<evidence type="ECO:0000256" key="5">
    <source>
        <dbReference type="ARBA" id="ARBA00022519"/>
    </source>
</evidence>
<keyword evidence="3 10" id="KW-0813">Transport</keyword>
<proteinExistence type="inferred from homology"/>
<sequence>MVSKLKENPSITRLVARYDHLPRRDQQALKLMVVALLLALVYFAVWRPVSSYHEQSVTGRENASELLAWMQQNREAIRQLGGGSAAATASANKPENGRQLMATVTSTAREAGLDLQRFEPSGDNAMRVWLEDVPFGQVAQWLEGLSTNHGILIDQAAMDRRDTPGVVSVRLTLAI</sequence>
<dbReference type="AlphaFoldDB" id="A0A1I0GCL9"/>
<keyword evidence="9 10" id="KW-0472">Membrane</keyword>
<evidence type="ECO:0000256" key="9">
    <source>
        <dbReference type="ARBA" id="ARBA00023136"/>
    </source>
</evidence>
<keyword evidence="13" id="KW-1185">Reference proteome</keyword>
<dbReference type="InterPro" id="IPR023229">
    <property type="entry name" value="T2SS_M_periplasmic_sf"/>
</dbReference>
<name>A0A1I0GCL9_9GAMM</name>
<evidence type="ECO:0000256" key="11">
    <source>
        <dbReference type="SAM" id="Phobius"/>
    </source>
</evidence>
<evidence type="ECO:0000256" key="10">
    <source>
        <dbReference type="PIRNR" id="PIRNR006291"/>
    </source>
</evidence>
<evidence type="ECO:0000256" key="7">
    <source>
        <dbReference type="ARBA" id="ARBA00022927"/>
    </source>
</evidence>
<protein>
    <recommendedName>
        <fullName evidence="10">Type II secretion system protein M</fullName>
        <shortName evidence="10">T2SS protein M</shortName>
    </recommendedName>
    <alternativeName>
        <fullName evidence="10">General secretion pathway protein M</fullName>
    </alternativeName>
</protein>
<keyword evidence="5 10" id="KW-0997">Cell inner membrane</keyword>
<evidence type="ECO:0000313" key="12">
    <source>
        <dbReference type="EMBL" id="SET68643.1"/>
    </source>
</evidence>
<evidence type="ECO:0000256" key="1">
    <source>
        <dbReference type="ARBA" id="ARBA00004377"/>
    </source>
</evidence>
<dbReference type="GO" id="GO:0005886">
    <property type="term" value="C:plasma membrane"/>
    <property type="evidence" value="ECO:0007669"/>
    <property type="project" value="UniProtKB-SubCell"/>
</dbReference>
<gene>
    <name evidence="12" type="ORF">SAMN04487962_11719</name>
</gene>
<dbReference type="GO" id="GO:0015628">
    <property type="term" value="P:protein secretion by the type II secretion system"/>
    <property type="evidence" value="ECO:0007669"/>
    <property type="project" value="InterPro"/>
</dbReference>